<protein>
    <recommendedName>
        <fullName evidence="6">Vps16 C-terminal domain-containing protein</fullName>
    </recommendedName>
</protein>
<comment type="caution">
    <text evidence="7">The sequence shown here is derived from an EMBL/GenBank/DDBJ whole genome shotgun (WGS) entry which is preliminary data.</text>
</comment>
<dbReference type="EMBL" id="VTPC01090256">
    <property type="protein sequence ID" value="KAF2883897.1"/>
    <property type="molecule type" value="Genomic_DNA"/>
</dbReference>
<name>A0A8K0CH21_IGNLU</name>
<evidence type="ECO:0000313" key="8">
    <source>
        <dbReference type="Proteomes" id="UP000801492"/>
    </source>
</evidence>
<sequence>MAGKSSEDYWNTSSSASFNFDDDTEVEKAFSNSCEIFDSTASDSVFGSNIEENNAQTMLPMHSLVTKRNLDTVLDDVRIPTHSSVPLVQETITKMFLGMPYTLYVYRSLDQKLELLDEAVATEDGNIILTVLLYLKKTLKLTVLYHNLLKRKIALEHYTNYLMRELKLEELADFYMVTGNYSDIVYLFYLGCRGTVSTESMHVKLLRFLAEHQSKLDHDKNVMFTDYKNFLKWQMDSKMTTNSVVEQLALLYKSEAEKKSDNKSIMAFKQTFKISDFQYEWIQLNVLGVLKQWKKITELFIKPNWLTKKNSIKTVIDVELFISTLYKHNPPKEIVEEFLSCVVDSDISIGLAKKMKCHKFVIDAYIAQRDRLSILNYKNNIPNQSEEYFYAENALRSTDKKWKN</sequence>
<evidence type="ECO:0000256" key="1">
    <source>
        <dbReference type="ARBA" id="ARBA00004412"/>
    </source>
</evidence>
<keyword evidence="8" id="KW-1185">Reference proteome</keyword>
<evidence type="ECO:0000256" key="3">
    <source>
        <dbReference type="ARBA" id="ARBA00004603"/>
    </source>
</evidence>
<dbReference type="GO" id="GO:0005770">
    <property type="term" value="C:late endosome"/>
    <property type="evidence" value="ECO:0007669"/>
    <property type="project" value="UniProtKB-SubCell"/>
</dbReference>
<evidence type="ECO:0000256" key="5">
    <source>
        <dbReference type="ARBA" id="ARBA00023329"/>
    </source>
</evidence>
<evidence type="ECO:0000313" key="7">
    <source>
        <dbReference type="EMBL" id="KAF2883897.1"/>
    </source>
</evidence>
<dbReference type="InterPro" id="IPR040057">
    <property type="entry name" value="Spe-39"/>
</dbReference>
<dbReference type="AlphaFoldDB" id="A0A8K0CH21"/>
<keyword evidence="4" id="KW-0967">Endosome</keyword>
<dbReference type="OrthoDB" id="9977282at2759"/>
<dbReference type="PANTHER" id="PTHR13364:SF6">
    <property type="entry name" value="SPERMATOGENESIS-DEFECTIVE PROTEIN 39 HOMOLOG"/>
    <property type="match status" value="1"/>
</dbReference>
<feature type="domain" description="Vps16 C-terminal" evidence="6">
    <location>
        <begin position="111"/>
        <end position="298"/>
    </location>
</feature>
<comment type="subcellular location">
    <subcellularLocation>
        <location evidence="2">Cytoplasmic vesicle</location>
    </subcellularLocation>
    <subcellularLocation>
        <location evidence="1">Early endosome</location>
    </subcellularLocation>
    <subcellularLocation>
        <location evidence="3">Late endosome</location>
    </subcellularLocation>
</comment>
<proteinExistence type="predicted"/>
<dbReference type="Proteomes" id="UP000801492">
    <property type="component" value="Unassembled WGS sequence"/>
</dbReference>
<evidence type="ECO:0000256" key="4">
    <source>
        <dbReference type="ARBA" id="ARBA00022753"/>
    </source>
</evidence>
<gene>
    <name evidence="7" type="ORF">ILUMI_22282</name>
</gene>
<accession>A0A8K0CH21</accession>
<evidence type="ECO:0000256" key="2">
    <source>
        <dbReference type="ARBA" id="ARBA00004541"/>
    </source>
</evidence>
<dbReference type="InterPro" id="IPR006925">
    <property type="entry name" value="Vps16_C"/>
</dbReference>
<dbReference type="Pfam" id="PF04840">
    <property type="entry name" value="Vps16_C"/>
    <property type="match status" value="1"/>
</dbReference>
<evidence type="ECO:0000259" key="6">
    <source>
        <dbReference type="Pfam" id="PF04840"/>
    </source>
</evidence>
<keyword evidence="5" id="KW-0968">Cytoplasmic vesicle</keyword>
<organism evidence="7 8">
    <name type="scientific">Ignelater luminosus</name>
    <name type="common">Cucubano</name>
    <name type="synonym">Pyrophorus luminosus</name>
    <dbReference type="NCBI Taxonomy" id="2038154"/>
    <lineage>
        <taxon>Eukaryota</taxon>
        <taxon>Metazoa</taxon>
        <taxon>Ecdysozoa</taxon>
        <taxon>Arthropoda</taxon>
        <taxon>Hexapoda</taxon>
        <taxon>Insecta</taxon>
        <taxon>Pterygota</taxon>
        <taxon>Neoptera</taxon>
        <taxon>Endopterygota</taxon>
        <taxon>Coleoptera</taxon>
        <taxon>Polyphaga</taxon>
        <taxon>Elateriformia</taxon>
        <taxon>Elateroidea</taxon>
        <taxon>Elateridae</taxon>
        <taxon>Agrypninae</taxon>
        <taxon>Pyrophorini</taxon>
        <taxon>Ignelater</taxon>
    </lineage>
</organism>
<dbReference type="PANTHER" id="PTHR13364">
    <property type="entry name" value="DEFECTIVE SPERMATOGENESIS PROTEIN 39"/>
    <property type="match status" value="1"/>
</dbReference>
<dbReference type="GO" id="GO:0007034">
    <property type="term" value="P:vacuolar transport"/>
    <property type="evidence" value="ECO:0007669"/>
    <property type="project" value="TreeGrafter"/>
</dbReference>
<reference evidence="7" key="1">
    <citation type="submission" date="2019-08" db="EMBL/GenBank/DDBJ databases">
        <title>The genome of the North American firefly Photinus pyralis.</title>
        <authorList>
            <consortium name="Photinus pyralis genome working group"/>
            <person name="Fallon T.R."/>
            <person name="Sander Lower S.E."/>
            <person name="Weng J.-K."/>
        </authorList>
    </citation>
    <scope>NUCLEOTIDE SEQUENCE</scope>
    <source>
        <strain evidence="7">TRF0915ILg1</strain>
        <tissue evidence="7">Whole body</tissue>
    </source>
</reference>
<dbReference type="GO" id="GO:0006886">
    <property type="term" value="P:intracellular protein transport"/>
    <property type="evidence" value="ECO:0007669"/>
    <property type="project" value="InterPro"/>
</dbReference>
<dbReference type="GO" id="GO:0005769">
    <property type="term" value="C:early endosome"/>
    <property type="evidence" value="ECO:0007669"/>
    <property type="project" value="UniProtKB-SubCell"/>
</dbReference>